<dbReference type="EMBL" id="JACJIM010000021">
    <property type="protein sequence ID" value="MBA9066276.1"/>
    <property type="molecule type" value="Genomic_DNA"/>
</dbReference>
<comment type="similarity">
    <text evidence="1 10">Belongs to the alphaproteobacteria porin family.</text>
</comment>
<comment type="domain">
    <text evidence="10">Consists of 16-stranded beta-barrel sheets, with large surface-exposed loops, that form a transmembrane pore at the center of each barrel. The pore is partially ocluded by a peptide loop that folds into the pore lumen.</text>
</comment>
<feature type="non-terminal residue" evidence="11">
    <location>
        <position position="121"/>
    </location>
</feature>
<dbReference type="GeneID" id="96607286"/>
<evidence type="ECO:0000313" key="12">
    <source>
        <dbReference type="Proteomes" id="UP000565455"/>
    </source>
</evidence>
<name>A0ABR6DJK0_9HYPH</name>
<keyword evidence="4 10" id="KW-0812">Transmembrane</keyword>
<dbReference type="InterPro" id="IPR003684">
    <property type="entry name" value="Porin_alphabac"/>
</dbReference>
<keyword evidence="9 10" id="KW-0998">Cell outer membrane</keyword>
<keyword evidence="6 10" id="KW-0406">Ion transport</keyword>
<sequence length="121" mass="12897">MNYLESVLLGAVAAITTVGVAEAADLPARTAVPVAYVRVCGAYGPGFFFIPGTDTCLRLSGRARFEGGYRTSYGRQFGTNLGDTAGFQGQMRINLDARTQTAYGTLRAFARLDAIARTGYI</sequence>
<evidence type="ECO:0000256" key="8">
    <source>
        <dbReference type="ARBA" id="ARBA00023136"/>
    </source>
</evidence>
<dbReference type="RefSeq" id="WP_182593311.1">
    <property type="nucleotide sequence ID" value="NZ_JACJIM010000021.1"/>
</dbReference>
<keyword evidence="2 10" id="KW-0813">Transport</keyword>
<keyword evidence="12" id="KW-1185">Reference proteome</keyword>
<comment type="function">
    <text evidence="10">Forms passive diffusion pores that allow small molecular weight hydrophilic materials across the outer membrane.</text>
</comment>
<organism evidence="11 12">
    <name type="scientific">Methylobacterium fujisawaense</name>
    <dbReference type="NCBI Taxonomy" id="107400"/>
    <lineage>
        <taxon>Bacteria</taxon>
        <taxon>Pseudomonadati</taxon>
        <taxon>Pseudomonadota</taxon>
        <taxon>Alphaproteobacteria</taxon>
        <taxon>Hyphomicrobiales</taxon>
        <taxon>Methylobacteriaceae</taxon>
        <taxon>Methylobacterium</taxon>
    </lineage>
</organism>
<evidence type="ECO:0000256" key="7">
    <source>
        <dbReference type="ARBA" id="ARBA00023114"/>
    </source>
</evidence>
<accession>A0ABR6DJK0</accession>
<keyword evidence="8 10" id="KW-0472">Membrane</keyword>
<dbReference type="Proteomes" id="UP000565455">
    <property type="component" value="Unassembled WGS sequence"/>
</dbReference>
<evidence type="ECO:0000256" key="1">
    <source>
        <dbReference type="ARBA" id="ARBA00009521"/>
    </source>
</evidence>
<comment type="subcellular location">
    <subcellularLocation>
        <location evidence="10">Cell outer membrane</location>
        <topology evidence="10">Multi-pass membrane protein</topology>
    </subcellularLocation>
</comment>
<proteinExistence type="inferred from homology"/>
<evidence type="ECO:0000256" key="10">
    <source>
        <dbReference type="RuleBase" id="RU364005"/>
    </source>
</evidence>
<evidence type="ECO:0000256" key="6">
    <source>
        <dbReference type="ARBA" id="ARBA00023065"/>
    </source>
</evidence>
<evidence type="ECO:0000256" key="2">
    <source>
        <dbReference type="ARBA" id="ARBA00022448"/>
    </source>
</evidence>
<protein>
    <recommendedName>
        <fullName evidence="10">Porin</fullName>
    </recommendedName>
</protein>
<dbReference type="Pfam" id="PF02530">
    <property type="entry name" value="Porin_2"/>
    <property type="match status" value="1"/>
</dbReference>
<comment type="caution">
    <text evidence="11">The sequence shown here is derived from an EMBL/GenBank/DDBJ whole genome shotgun (WGS) entry which is preliminary data.</text>
</comment>
<keyword evidence="5" id="KW-0732">Signal</keyword>
<evidence type="ECO:0000256" key="5">
    <source>
        <dbReference type="ARBA" id="ARBA00022729"/>
    </source>
</evidence>
<keyword evidence="7 10" id="KW-0626">Porin</keyword>
<keyword evidence="3 10" id="KW-1134">Transmembrane beta strand</keyword>
<evidence type="ECO:0000313" key="11">
    <source>
        <dbReference type="EMBL" id="MBA9066276.1"/>
    </source>
</evidence>
<gene>
    <name evidence="11" type="ORF">GGQ91_005707</name>
</gene>
<evidence type="ECO:0000256" key="4">
    <source>
        <dbReference type="ARBA" id="ARBA00022692"/>
    </source>
</evidence>
<evidence type="ECO:0000256" key="9">
    <source>
        <dbReference type="ARBA" id="ARBA00023237"/>
    </source>
</evidence>
<reference evidence="11 12" key="1">
    <citation type="submission" date="2020-08" db="EMBL/GenBank/DDBJ databases">
        <title>Genomic Encyclopedia of Type Strains, Phase IV (KMG-IV): sequencing the most valuable type-strain genomes for metagenomic binning, comparative biology and taxonomic classification.</title>
        <authorList>
            <person name="Goeker M."/>
        </authorList>
    </citation>
    <scope>NUCLEOTIDE SEQUENCE [LARGE SCALE GENOMIC DNA]</scope>
    <source>
        <strain evidence="11 12">DSM 5686</strain>
    </source>
</reference>
<evidence type="ECO:0000256" key="3">
    <source>
        <dbReference type="ARBA" id="ARBA00022452"/>
    </source>
</evidence>